<sequence>MKVLVTGASGYIGRNLINTLKKDCEIIAVSRNTSNKKNEKNVVWKQADLYSQIDIERVMEEIDVAVYLVHSMHPSSKLTQGTFRDMDAILADNFARAAKIKGVRRMVYLSGIIPDDKKLSNHLKSRLECENILGSYGIPVVTLRAGLIVGQNGSSFPILKSLVERLPAMILPSWAYHKTHPIALKDVINILKSTITREVSCNQIIDIGGPEEKNYRELFEETAQVMEKKLPMIDLPVIPITVSKFWVRLISQAPKEMVYPLLESLVHDMTMNKNHYVHGISNAPTTFKESVRTALDNEKAKNTLKKKRFNIKKEINRNDVKSVQRIKIPSQWEISDVADYYIYWLSRMSGRVVNTDVKEDITHITLPFFKTPILTLEKSNARSYRDRRLYYIKGGSFAFMRKEGRSRLEFRRVLDTDEVLIALHEYEPALPWFVYSITQARIHLIVMRLFGIETKILSKILNHSTIESH</sequence>
<protein>
    <submittedName>
        <fullName evidence="2">NAD-dependent epimerase/dehydratase family protein</fullName>
    </submittedName>
</protein>
<dbReference type="SUPFAM" id="SSF51735">
    <property type="entry name" value="NAD(P)-binding Rossmann-fold domains"/>
    <property type="match status" value="1"/>
</dbReference>
<dbReference type="InterPro" id="IPR001509">
    <property type="entry name" value="Epimerase_deHydtase"/>
</dbReference>
<dbReference type="EMBL" id="JBHUOQ010000005">
    <property type="protein sequence ID" value="MFD2831555.1"/>
    <property type="molecule type" value="Genomic_DNA"/>
</dbReference>
<accession>A0ABW5WYR7</accession>
<dbReference type="Proteomes" id="UP001597519">
    <property type="component" value="Unassembled WGS sequence"/>
</dbReference>
<proteinExistence type="predicted"/>
<dbReference type="Gene3D" id="3.40.50.720">
    <property type="entry name" value="NAD(P)-binding Rossmann-like Domain"/>
    <property type="match status" value="1"/>
</dbReference>
<dbReference type="PANTHER" id="PTHR12126:SF11">
    <property type="entry name" value="NADH DEHYDROGENASE [UBIQUINONE] 1 ALPHA SUBCOMPLEX SUBUNIT 9, MITOCHONDRIAL"/>
    <property type="match status" value="1"/>
</dbReference>
<organism evidence="2 3">
    <name type="scientific">Corticicoccus populi</name>
    <dbReference type="NCBI Taxonomy" id="1812821"/>
    <lineage>
        <taxon>Bacteria</taxon>
        <taxon>Bacillati</taxon>
        <taxon>Bacillota</taxon>
        <taxon>Bacilli</taxon>
        <taxon>Bacillales</taxon>
        <taxon>Staphylococcaceae</taxon>
        <taxon>Corticicoccus</taxon>
    </lineage>
</organism>
<dbReference type="RefSeq" id="WP_377775878.1">
    <property type="nucleotide sequence ID" value="NZ_JBHUOQ010000005.1"/>
</dbReference>
<keyword evidence="3" id="KW-1185">Reference proteome</keyword>
<dbReference type="InterPro" id="IPR036291">
    <property type="entry name" value="NAD(P)-bd_dom_sf"/>
</dbReference>
<feature type="domain" description="NAD-dependent epimerase/dehydratase" evidence="1">
    <location>
        <begin position="3"/>
        <end position="112"/>
    </location>
</feature>
<dbReference type="Pfam" id="PF01370">
    <property type="entry name" value="Epimerase"/>
    <property type="match status" value="1"/>
</dbReference>
<comment type="caution">
    <text evidence="2">The sequence shown here is derived from an EMBL/GenBank/DDBJ whole genome shotgun (WGS) entry which is preliminary data.</text>
</comment>
<dbReference type="InterPro" id="IPR051207">
    <property type="entry name" value="ComplexI_NDUFA9_subunit"/>
</dbReference>
<evidence type="ECO:0000259" key="1">
    <source>
        <dbReference type="Pfam" id="PF01370"/>
    </source>
</evidence>
<reference evidence="3" key="1">
    <citation type="journal article" date="2019" name="Int. J. Syst. Evol. Microbiol.">
        <title>The Global Catalogue of Microorganisms (GCM) 10K type strain sequencing project: providing services to taxonomists for standard genome sequencing and annotation.</title>
        <authorList>
            <consortium name="The Broad Institute Genomics Platform"/>
            <consortium name="The Broad Institute Genome Sequencing Center for Infectious Disease"/>
            <person name="Wu L."/>
            <person name="Ma J."/>
        </authorList>
    </citation>
    <scope>NUCLEOTIDE SEQUENCE [LARGE SCALE GENOMIC DNA]</scope>
    <source>
        <strain evidence="3">KCTC 33575</strain>
    </source>
</reference>
<evidence type="ECO:0000313" key="3">
    <source>
        <dbReference type="Proteomes" id="UP001597519"/>
    </source>
</evidence>
<name>A0ABW5WYR7_9STAP</name>
<evidence type="ECO:0000313" key="2">
    <source>
        <dbReference type="EMBL" id="MFD2831555.1"/>
    </source>
</evidence>
<gene>
    <name evidence="2" type="ORF">ACFSX4_13845</name>
</gene>
<dbReference type="PANTHER" id="PTHR12126">
    <property type="entry name" value="NADH-UBIQUINONE OXIDOREDUCTASE 39 KDA SUBUNIT-RELATED"/>
    <property type="match status" value="1"/>
</dbReference>